<dbReference type="AlphaFoldDB" id="A0A816A066"/>
<dbReference type="Proteomes" id="UP000663870">
    <property type="component" value="Unassembled WGS sequence"/>
</dbReference>
<name>A0A816A066_9BILA</name>
<dbReference type="EMBL" id="CAJNOL010004537">
    <property type="protein sequence ID" value="CAF1590232.1"/>
    <property type="molecule type" value="Genomic_DNA"/>
</dbReference>
<comment type="caution">
    <text evidence="2">The sequence shown here is derived from an EMBL/GenBank/DDBJ whole genome shotgun (WGS) entry which is preliminary data.</text>
</comment>
<evidence type="ECO:0000313" key="1">
    <source>
        <dbReference type="EMBL" id="CAF1328455.1"/>
    </source>
</evidence>
<evidence type="ECO:0000313" key="2">
    <source>
        <dbReference type="EMBL" id="CAF1590232.1"/>
    </source>
</evidence>
<dbReference type="SUPFAM" id="SSF48403">
    <property type="entry name" value="Ankyrin repeat"/>
    <property type="match status" value="1"/>
</dbReference>
<dbReference type="Gene3D" id="1.25.40.20">
    <property type="entry name" value="Ankyrin repeat-containing domain"/>
    <property type="match status" value="1"/>
</dbReference>
<gene>
    <name evidence="2" type="ORF">JXQ802_LOCUS47148</name>
    <name evidence="1" type="ORF">PYM288_LOCUS31283</name>
</gene>
<proteinExistence type="predicted"/>
<evidence type="ECO:0008006" key="4">
    <source>
        <dbReference type="Google" id="ProtNLM"/>
    </source>
</evidence>
<keyword evidence="3" id="KW-1185">Reference proteome</keyword>
<accession>A0A816A066</accession>
<dbReference type="InterPro" id="IPR036770">
    <property type="entry name" value="Ankyrin_rpt-contain_sf"/>
</dbReference>
<dbReference type="EMBL" id="CAJNOH010003230">
    <property type="protein sequence ID" value="CAF1328455.1"/>
    <property type="molecule type" value="Genomic_DNA"/>
</dbReference>
<reference evidence="2" key="1">
    <citation type="submission" date="2021-02" db="EMBL/GenBank/DDBJ databases">
        <authorList>
            <person name="Nowell W R."/>
        </authorList>
    </citation>
    <scope>NUCLEOTIDE SEQUENCE</scope>
</reference>
<dbReference type="Proteomes" id="UP000663854">
    <property type="component" value="Unassembled WGS sequence"/>
</dbReference>
<protein>
    <recommendedName>
        <fullName evidence="4">Ankyrin repeat protein</fullName>
    </recommendedName>
</protein>
<sequence length="104" mass="11810">MNKQVKTKNNLKENKIRATTAREIIVLKYQQNLEKALAFTIIIAKDFTNAPTAVSTGACYNGHLAIVIYLIEQGDDYFIENQAKETPIMNAKLHQNIQENFVII</sequence>
<evidence type="ECO:0000313" key="3">
    <source>
        <dbReference type="Proteomes" id="UP000663870"/>
    </source>
</evidence>
<organism evidence="2 3">
    <name type="scientific">Rotaria sordida</name>
    <dbReference type="NCBI Taxonomy" id="392033"/>
    <lineage>
        <taxon>Eukaryota</taxon>
        <taxon>Metazoa</taxon>
        <taxon>Spiralia</taxon>
        <taxon>Gnathifera</taxon>
        <taxon>Rotifera</taxon>
        <taxon>Eurotatoria</taxon>
        <taxon>Bdelloidea</taxon>
        <taxon>Philodinida</taxon>
        <taxon>Philodinidae</taxon>
        <taxon>Rotaria</taxon>
    </lineage>
</organism>